<comment type="caution">
    <text evidence="15">The sequence shown here is derived from an EMBL/GenBank/DDBJ whole genome shotgun (WGS) entry which is preliminary data.</text>
</comment>
<comment type="similarity">
    <text evidence="3">Belongs to the peptidase M1 family.</text>
</comment>
<dbReference type="InterPro" id="IPR045357">
    <property type="entry name" value="Aminopeptidase_N-like_N"/>
</dbReference>
<comment type="cofactor">
    <cofactor evidence="2">
        <name>Zn(2+)</name>
        <dbReference type="ChEBI" id="CHEBI:29105"/>
    </cofactor>
</comment>
<dbReference type="CDD" id="cd09603">
    <property type="entry name" value="M1_APN_like"/>
    <property type="match status" value="1"/>
</dbReference>
<sequence>MLRSLRLLLLVGFAFLSAGCSTNASGQDSGGPILPQQAAYDVTYYDLNVDVDTASQSITGELTAVAAVKKPLEHFVLNLDTRLDVREVNMASEGGTVKLPVERKADRNQLWMKLPDVARPGDTLRVTVEYGGAPRVAPRPPWDGGFTWSRTPEGAPWIATSCQTIGADMWWPVKDHPSDEPDSMAVNITLPRPLVAASNGRLRSVEENDSTRTYRWFVSTPINPYAVALHAAPYSEVDTTYESTTGEEIPVTFYAVPTDAEKARSALPHFLDHVRFLEETLGPYPFRADKYGIAQTPFKGMEHQTIIAYGNGFNLEGGLYYNAGFDALHFHELAHEWYGNLVTAGDWKDFWIHEGFATYLEALYREELQGEEGYLSTVRFWEGQITNSAPVARGSATSAQDMYGSDVYYKGALILHTLRYVLGDEDFAQLLRQFTYPSDEMRRATDGSQARTVTTADFVQAAEQVSGQQLDAFFRVYLYQAELPLLEVEKKDAELKLTWTRTGGIPLDVPVPVSIDGETRRVEFQDGAATLSIPSGASVQVDERGRVLKDLTVLSE</sequence>
<dbReference type="PANTHER" id="PTHR11533">
    <property type="entry name" value="PROTEASE M1 ZINC METALLOPROTEASE"/>
    <property type="match status" value="1"/>
</dbReference>
<dbReference type="GO" id="GO:0042277">
    <property type="term" value="F:peptide binding"/>
    <property type="evidence" value="ECO:0007669"/>
    <property type="project" value="TreeGrafter"/>
</dbReference>
<dbReference type="GO" id="GO:0043171">
    <property type="term" value="P:peptide catabolic process"/>
    <property type="evidence" value="ECO:0007669"/>
    <property type="project" value="TreeGrafter"/>
</dbReference>
<dbReference type="Pfam" id="PF01433">
    <property type="entry name" value="Peptidase_M1"/>
    <property type="match status" value="1"/>
</dbReference>
<dbReference type="GO" id="GO:0016285">
    <property type="term" value="F:alanyl aminopeptidase activity"/>
    <property type="evidence" value="ECO:0007669"/>
    <property type="project" value="UniProtKB-EC"/>
</dbReference>
<keyword evidence="16" id="KW-1185">Reference proteome</keyword>
<dbReference type="SUPFAM" id="SSF63737">
    <property type="entry name" value="Leukotriene A4 hydrolase N-terminal domain"/>
    <property type="match status" value="1"/>
</dbReference>
<dbReference type="Proteomes" id="UP000220102">
    <property type="component" value="Unassembled WGS sequence"/>
</dbReference>
<dbReference type="InterPro" id="IPR042097">
    <property type="entry name" value="Aminopeptidase_N-like_N_sf"/>
</dbReference>
<dbReference type="Pfam" id="PF17900">
    <property type="entry name" value="Peptidase_M1_N"/>
    <property type="match status" value="1"/>
</dbReference>
<dbReference type="SUPFAM" id="SSF55486">
    <property type="entry name" value="Metalloproteases ('zincins'), catalytic domain"/>
    <property type="match status" value="1"/>
</dbReference>
<evidence type="ECO:0000259" key="14">
    <source>
        <dbReference type="Pfam" id="PF17900"/>
    </source>
</evidence>
<evidence type="ECO:0000256" key="7">
    <source>
        <dbReference type="ARBA" id="ARBA00022670"/>
    </source>
</evidence>
<dbReference type="Gene3D" id="1.10.390.10">
    <property type="entry name" value="Neutral Protease Domain 2"/>
    <property type="match status" value="1"/>
</dbReference>
<dbReference type="Gene3D" id="2.60.40.1730">
    <property type="entry name" value="tricorn interacting facor f3 domain"/>
    <property type="match status" value="1"/>
</dbReference>
<dbReference type="AlphaFoldDB" id="A0A2A8D1D9"/>
<evidence type="ECO:0000259" key="13">
    <source>
        <dbReference type="Pfam" id="PF01433"/>
    </source>
</evidence>
<dbReference type="GO" id="GO:0005737">
    <property type="term" value="C:cytoplasm"/>
    <property type="evidence" value="ECO:0007669"/>
    <property type="project" value="TreeGrafter"/>
</dbReference>
<name>A0A2A8D1D9_9BACT</name>
<keyword evidence="6 15" id="KW-0031">Aminopeptidase</keyword>
<keyword evidence="7" id="KW-0645">Protease</keyword>
<feature type="chain" id="PRO_5013287004" description="Aminopeptidase N" evidence="12">
    <location>
        <begin position="27"/>
        <end position="556"/>
    </location>
</feature>
<dbReference type="InterPro" id="IPR001930">
    <property type="entry name" value="Peptidase_M1"/>
</dbReference>
<dbReference type="InterPro" id="IPR014782">
    <property type="entry name" value="Peptidase_M1_dom"/>
</dbReference>
<dbReference type="GO" id="GO:0016020">
    <property type="term" value="C:membrane"/>
    <property type="evidence" value="ECO:0007669"/>
    <property type="project" value="TreeGrafter"/>
</dbReference>
<dbReference type="EC" id="3.4.11.2" evidence="4"/>
<evidence type="ECO:0000313" key="16">
    <source>
        <dbReference type="Proteomes" id="UP000220102"/>
    </source>
</evidence>
<evidence type="ECO:0000256" key="11">
    <source>
        <dbReference type="ARBA" id="ARBA00023049"/>
    </source>
</evidence>
<keyword evidence="9" id="KW-0378">Hydrolase</keyword>
<evidence type="ECO:0000256" key="1">
    <source>
        <dbReference type="ARBA" id="ARBA00000098"/>
    </source>
</evidence>
<evidence type="ECO:0000256" key="6">
    <source>
        <dbReference type="ARBA" id="ARBA00022438"/>
    </source>
</evidence>
<dbReference type="GO" id="GO:0008270">
    <property type="term" value="F:zinc ion binding"/>
    <property type="evidence" value="ECO:0007669"/>
    <property type="project" value="InterPro"/>
</dbReference>
<dbReference type="PRINTS" id="PR00756">
    <property type="entry name" value="ALADIPTASE"/>
</dbReference>
<proteinExistence type="inferred from homology"/>
<dbReference type="RefSeq" id="WP_098073672.1">
    <property type="nucleotide sequence ID" value="NZ_PDEQ01000001.1"/>
</dbReference>
<keyword evidence="11" id="KW-0482">Metalloprotease</keyword>
<dbReference type="GO" id="GO:0005615">
    <property type="term" value="C:extracellular space"/>
    <property type="evidence" value="ECO:0007669"/>
    <property type="project" value="TreeGrafter"/>
</dbReference>
<reference evidence="15 16" key="1">
    <citation type="submission" date="2017-10" db="EMBL/GenBank/DDBJ databases">
        <title>Draft genome of Longibacter Salinarum.</title>
        <authorList>
            <person name="Goh K.M."/>
            <person name="Shamsir M.S."/>
            <person name="Lim S.W."/>
        </authorList>
    </citation>
    <scope>NUCLEOTIDE SEQUENCE [LARGE SCALE GENOMIC DNA]</scope>
    <source>
        <strain evidence="15 16">KCTC 52045</strain>
    </source>
</reference>
<evidence type="ECO:0000313" key="15">
    <source>
        <dbReference type="EMBL" id="PEN14779.1"/>
    </source>
</evidence>
<dbReference type="EMBL" id="PDEQ01000001">
    <property type="protein sequence ID" value="PEN14779.1"/>
    <property type="molecule type" value="Genomic_DNA"/>
</dbReference>
<feature type="signal peptide" evidence="12">
    <location>
        <begin position="1"/>
        <end position="26"/>
    </location>
</feature>
<accession>A0A2A8D1D9</accession>
<keyword evidence="8" id="KW-0479">Metal-binding</keyword>
<feature type="domain" description="Aminopeptidase N-like N-terminal" evidence="14">
    <location>
        <begin position="43"/>
        <end position="222"/>
    </location>
</feature>
<dbReference type="GO" id="GO:0006508">
    <property type="term" value="P:proteolysis"/>
    <property type="evidence" value="ECO:0007669"/>
    <property type="project" value="UniProtKB-KW"/>
</dbReference>
<organism evidence="15 16">
    <name type="scientific">Longibacter salinarum</name>
    <dbReference type="NCBI Taxonomy" id="1850348"/>
    <lineage>
        <taxon>Bacteria</taxon>
        <taxon>Pseudomonadati</taxon>
        <taxon>Rhodothermota</taxon>
        <taxon>Rhodothermia</taxon>
        <taxon>Rhodothermales</taxon>
        <taxon>Salisaetaceae</taxon>
        <taxon>Longibacter</taxon>
    </lineage>
</organism>
<keyword evidence="10" id="KW-0862">Zinc</keyword>
<evidence type="ECO:0000256" key="12">
    <source>
        <dbReference type="SAM" id="SignalP"/>
    </source>
</evidence>
<dbReference type="InterPro" id="IPR027268">
    <property type="entry name" value="Peptidase_M4/M1_CTD_sf"/>
</dbReference>
<gene>
    <name evidence="15" type="ORF">CRI94_00335</name>
</gene>
<evidence type="ECO:0000256" key="9">
    <source>
        <dbReference type="ARBA" id="ARBA00022801"/>
    </source>
</evidence>
<evidence type="ECO:0000256" key="3">
    <source>
        <dbReference type="ARBA" id="ARBA00010136"/>
    </source>
</evidence>
<evidence type="ECO:0000256" key="4">
    <source>
        <dbReference type="ARBA" id="ARBA00012564"/>
    </source>
</evidence>
<evidence type="ECO:0000256" key="5">
    <source>
        <dbReference type="ARBA" id="ARBA00015611"/>
    </source>
</evidence>
<protein>
    <recommendedName>
        <fullName evidence="5">Aminopeptidase N</fullName>
        <ecNumber evidence="4">3.4.11.2</ecNumber>
    </recommendedName>
</protein>
<evidence type="ECO:0000256" key="10">
    <source>
        <dbReference type="ARBA" id="ARBA00022833"/>
    </source>
</evidence>
<dbReference type="PROSITE" id="PS51257">
    <property type="entry name" value="PROKAR_LIPOPROTEIN"/>
    <property type="match status" value="1"/>
</dbReference>
<evidence type="ECO:0000256" key="2">
    <source>
        <dbReference type="ARBA" id="ARBA00001947"/>
    </source>
</evidence>
<evidence type="ECO:0000256" key="8">
    <source>
        <dbReference type="ARBA" id="ARBA00022723"/>
    </source>
</evidence>
<comment type="catalytic activity">
    <reaction evidence="1">
        <text>Release of an N-terminal amino acid, Xaa-|-Yaa- from a peptide, amide or arylamide. Xaa is preferably Ala, but may be most amino acids including Pro (slow action). When a terminal hydrophobic residue is followed by a prolyl residue, the two may be released as an intact Xaa-Pro dipeptide.</text>
        <dbReference type="EC" id="3.4.11.2"/>
    </reaction>
</comment>
<dbReference type="PANTHER" id="PTHR11533:SF174">
    <property type="entry name" value="PUROMYCIN-SENSITIVE AMINOPEPTIDASE-RELATED"/>
    <property type="match status" value="1"/>
</dbReference>
<dbReference type="GO" id="GO:0070006">
    <property type="term" value="F:metalloaminopeptidase activity"/>
    <property type="evidence" value="ECO:0007669"/>
    <property type="project" value="TreeGrafter"/>
</dbReference>
<keyword evidence="12" id="KW-0732">Signal</keyword>
<feature type="domain" description="Peptidase M1 membrane alanine aminopeptidase" evidence="13">
    <location>
        <begin position="328"/>
        <end position="476"/>
    </location>
</feature>
<dbReference type="InterPro" id="IPR050344">
    <property type="entry name" value="Peptidase_M1_aminopeptidases"/>
</dbReference>
<dbReference type="OrthoDB" id="100605at2"/>